<proteinExistence type="predicted"/>
<reference evidence="1 2" key="1">
    <citation type="submission" date="2017-11" db="EMBL/GenBank/DDBJ databases">
        <title>Revised Sequence and Annotation of the Rhodobaca barguzinensis strain alga05 Genome.</title>
        <authorList>
            <person name="Kopejtka K."/>
            <person name="Tomasch J.M."/>
            <person name="Bunk B."/>
            <person name="Koblizek M."/>
        </authorList>
    </citation>
    <scope>NUCLEOTIDE SEQUENCE [LARGE SCALE GENOMIC DNA]</scope>
    <source>
        <strain evidence="2">alga05</strain>
    </source>
</reference>
<organism evidence="1 2">
    <name type="scientific">Roseinatronobacter bogoriensis subsp. barguzinensis</name>
    <dbReference type="NCBI Taxonomy" id="441209"/>
    <lineage>
        <taxon>Bacteria</taxon>
        <taxon>Pseudomonadati</taxon>
        <taxon>Pseudomonadota</taxon>
        <taxon>Alphaproteobacteria</taxon>
        <taxon>Rhodobacterales</taxon>
        <taxon>Paracoccaceae</taxon>
        <taxon>Roseinatronobacter</taxon>
    </lineage>
</organism>
<dbReference type="AlphaFoldDB" id="A0A2K8K9V3"/>
<dbReference type="KEGG" id="rbg:BG454_10805"/>
<keyword evidence="2" id="KW-1185">Reference proteome</keyword>
<dbReference type="EMBL" id="CP024899">
    <property type="protein sequence ID" value="ATX66241.1"/>
    <property type="molecule type" value="Genomic_DNA"/>
</dbReference>
<gene>
    <name evidence="1" type="ORF">BG454_10805</name>
</gene>
<dbReference type="Proteomes" id="UP000228948">
    <property type="component" value="Chromosome"/>
</dbReference>
<dbReference type="STRING" id="441209.GCA_001870665_01939"/>
<evidence type="ECO:0000313" key="1">
    <source>
        <dbReference type="EMBL" id="ATX66241.1"/>
    </source>
</evidence>
<name>A0A2K8K9V3_9RHOB</name>
<sequence>MMTTDLDELYSGYVRLFIGHLGKQDAPHRNVMAAAMMTAACAHESHVQGVFSCAEKLRDLADEIERGEGPARGPMQ</sequence>
<evidence type="ECO:0000313" key="2">
    <source>
        <dbReference type="Proteomes" id="UP000228948"/>
    </source>
</evidence>
<dbReference type="RefSeq" id="WP_071480758.1">
    <property type="nucleotide sequence ID" value="NZ_CP024899.1"/>
</dbReference>
<protein>
    <submittedName>
        <fullName evidence="1">Uncharacterized protein</fullName>
    </submittedName>
</protein>
<accession>A0A2K8K9V3</accession>